<accession>A0A9P0ZGL4</accession>
<evidence type="ECO:0000313" key="3">
    <source>
        <dbReference type="EMBL" id="CAH9097130.1"/>
    </source>
</evidence>
<name>A0A9P0ZGL4_CUSEU</name>
<dbReference type="Pfam" id="PF12776">
    <property type="entry name" value="Myb_DNA-bind_3"/>
    <property type="match status" value="1"/>
</dbReference>
<sequence>MAPLRKKSIDDSQSGEHDNTIENKAGRVTWSKNSLHVLCDLCIKHVEKSKGKNGGVVSQRLVWKKIELDFLKETKLPWDKMKLKNKLDSMKKGWSLWKQLKGKETGLGWDHVKGTISASSDWWAFKIQENSKFESFQDEGIEPELEYKMDQIFATSAQGNLKYTPGNIISEEDLHVDVDDVYTPSLPTDIHHDMGAGEEENNEGGNCTTNASWDDLWSELTPTSLSPSEHIPQSSQIERDERRKGKRPLEGDSSQSSKSGKTNQTKKTGMAAFQEMFGGMMEVVSKRGESINEITNLMKDMIKANSSKNTSEYSLGEAMAKLCCLDGLSTTSPEFFFGCSMFEDPQRRTIFFCLPDDNSRVEYIKFMYNKLGN</sequence>
<keyword evidence="5" id="KW-1185">Reference proteome</keyword>
<evidence type="ECO:0000313" key="4">
    <source>
        <dbReference type="EMBL" id="CAH9099614.1"/>
    </source>
</evidence>
<dbReference type="Proteomes" id="UP001152484">
    <property type="component" value="Unassembled WGS sequence"/>
</dbReference>
<feature type="compositionally biased region" description="Polar residues" evidence="1">
    <location>
        <begin position="220"/>
        <end position="236"/>
    </location>
</feature>
<feature type="domain" description="Myb/SANT-like" evidence="2">
    <location>
        <begin position="29"/>
        <end position="124"/>
    </location>
</feature>
<feature type="compositionally biased region" description="Basic and acidic residues" evidence="1">
    <location>
        <begin position="237"/>
        <end position="250"/>
    </location>
</feature>
<proteinExistence type="predicted"/>
<evidence type="ECO:0000259" key="2">
    <source>
        <dbReference type="Pfam" id="PF12776"/>
    </source>
</evidence>
<dbReference type="OrthoDB" id="1732802at2759"/>
<feature type="region of interest" description="Disordered" evidence="1">
    <location>
        <begin position="185"/>
        <end position="267"/>
    </location>
</feature>
<reference evidence="4" key="1">
    <citation type="submission" date="2022-07" db="EMBL/GenBank/DDBJ databases">
        <authorList>
            <person name="Macas J."/>
            <person name="Novak P."/>
            <person name="Neumann P."/>
        </authorList>
    </citation>
    <scope>NUCLEOTIDE SEQUENCE</scope>
</reference>
<evidence type="ECO:0000313" key="5">
    <source>
        <dbReference type="Proteomes" id="UP001152484"/>
    </source>
</evidence>
<organism evidence="4 5">
    <name type="scientific">Cuscuta europaea</name>
    <name type="common">European dodder</name>
    <dbReference type="NCBI Taxonomy" id="41803"/>
    <lineage>
        <taxon>Eukaryota</taxon>
        <taxon>Viridiplantae</taxon>
        <taxon>Streptophyta</taxon>
        <taxon>Embryophyta</taxon>
        <taxon>Tracheophyta</taxon>
        <taxon>Spermatophyta</taxon>
        <taxon>Magnoliopsida</taxon>
        <taxon>eudicotyledons</taxon>
        <taxon>Gunneridae</taxon>
        <taxon>Pentapetalae</taxon>
        <taxon>asterids</taxon>
        <taxon>lamiids</taxon>
        <taxon>Solanales</taxon>
        <taxon>Convolvulaceae</taxon>
        <taxon>Cuscuteae</taxon>
        <taxon>Cuscuta</taxon>
        <taxon>Cuscuta subgen. Cuscuta</taxon>
    </lineage>
</organism>
<dbReference type="EMBL" id="CAMAPE010000035">
    <property type="protein sequence ID" value="CAH9097130.1"/>
    <property type="molecule type" value="Genomic_DNA"/>
</dbReference>
<dbReference type="EMBL" id="CAMAPE010000038">
    <property type="protein sequence ID" value="CAH9099614.1"/>
    <property type="molecule type" value="Genomic_DNA"/>
</dbReference>
<comment type="caution">
    <text evidence="4">The sequence shown here is derived from an EMBL/GenBank/DDBJ whole genome shotgun (WGS) entry which is preliminary data.</text>
</comment>
<evidence type="ECO:0000256" key="1">
    <source>
        <dbReference type="SAM" id="MobiDB-lite"/>
    </source>
</evidence>
<protein>
    <recommendedName>
        <fullName evidence="2">Myb/SANT-like domain-containing protein</fullName>
    </recommendedName>
</protein>
<dbReference type="PANTHER" id="PTHR31704:SF55">
    <property type="entry name" value="MYB_SANT-LIKE DNA-BINDING DOMAIN PROTEIN"/>
    <property type="match status" value="1"/>
</dbReference>
<dbReference type="PANTHER" id="PTHR31704">
    <property type="entry name" value="MYB/SANT-LIKE DNA-BINDING DOMAIN PROTEIN-RELATED"/>
    <property type="match status" value="1"/>
</dbReference>
<dbReference type="AlphaFoldDB" id="A0A9P0ZGL4"/>
<gene>
    <name evidence="3" type="ORF">CEURO_LOCUS13704</name>
    <name evidence="4" type="ORF">CEURO_LOCUS14552</name>
</gene>
<dbReference type="InterPro" id="IPR024752">
    <property type="entry name" value="Myb/SANT-like_dom"/>
</dbReference>
<feature type="compositionally biased region" description="Basic and acidic residues" evidence="1">
    <location>
        <begin position="7"/>
        <end position="23"/>
    </location>
</feature>
<feature type="region of interest" description="Disordered" evidence="1">
    <location>
        <begin position="1"/>
        <end position="23"/>
    </location>
</feature>
<feature type="compositionally biased region" description="Polar residues" evidence="1">
    <location>
        <begin position="252"/>
        <end position="267"/>
    </location>
</feature>